<organism evidence="3 4">
    <name type="scientific">Steinernema glaseri</name>
    <dbReference type="NCBI Taxonomy" id="37863"/>
    <lineage>
        <taxon>Eukaryota</taxon>
        <taxon>Metazoa</taxon>
        <taxon>Ecdysozoa</taxon>
        <taxon>Nematoda</taxon>
        <taxon>Chromadorea</taxon>
        <taxon>Rhabditida</taxon>
        <taxon>Tylenchina</taxon>
        <taxon>Panagrolaimomorpha</taxon>
        <taxon>Strongyloidoidea</taxon>
        <taxon>Steinernematidae</taxon>
        <taxon>Steinernema</taxon>
    </lineage>
</organism>
<dbReference type="Gene3D" id="3.90.190.10">
    <property type="entry name" value="Protein tyrosine phosphatase superfamily"/>
    <property type="match status" value="1"/>
</dbReference>
<protein>
    <submittedName>
        <fullName evidence="4">TYR_PHOSPHATASE_2 domain-containing protein</fullName>
    </submittedName>
</protein>
<proteinExistence type="predicted"/>
<dbReference type="Proteomes" id="UP000095287">
    <property type="component" value="Unplaced"/>
</dbReference>
<evidence type="ECO:0000259" key="1">
    <source>
        <dbReference type="PROSITE" id="PS50055"/>
    </source>
</evidence>
<dbReference type="InterPro" id="IPR016130">
    <property type="entry name" value="Tyr_Pase_AS"/>
</dbReference>
<name>A0A1I8AUW3_9BILA</name>
<dbReference type="InterPro" id="IPR003595">
    <property type="entry name" value="Tyr_Pase_cat"/>
</dbReference>
<dbReference type="Pfam" id="PF00102">
    <property type="entry name" value="Y_phosphatase"/>
    <property type="match status" value="1"/>
</dbReference>
<dbReference type="InterPro" id="IPR052782">
    <property type="entry name" value="Oocyte-zygote_transition_reg"/>
</dbReference>
<accession>A0A1I8AUW3</accession>
<dbReference type="SUPFAM" id="SSF52799">
    <property type="entry name" value="(Phosphotyrosine protein) phosphatases II"/>
    <property type="match status" value="1"/>
</dbReference>
<dbReference type="PROSITE" id="PS50056">
    <property type="entry name" value="TYR_PHOSPHATASE_2"/>
    <property type="match status" value="1"/>
</dbReference>
<feature type="domain" description="Tyrosine-protein phosphatase" evidence="1">
    <location>
        <begin position="1"/>
        <end position="97"/>
    </location>
</feature>
<dbReference type="InterPro" id="IPR000387">
    <property type="entry name" value="Tyr_Pase_dom"/>
</dbReference>
<feature type="domain" description="Tyrosine specific protein phosphatases" evidence="2">
    <location>
        <begin position="17"/>
        <end position="88"/>
    </location>
</feature>
<dbReference type="WBParaSite" id="L893_g9459.t1">
    <property type="protein sequence ID" value="L893_g9459.t1"/>
    <property type="gene ID" value="L893_g9459"/>
</dbReference>
<evidence type="ECO:0000313" key="4">
    <source>
        <dbReference type="WBParaSite" id="L893_g9459.t1"/>
    </source>
</evidence>
<sequence length="130" mass="14962">MHYFVRDWADRRTFSPRLLCRLLTEVRSSDRPIVVHCCSGVGRSGTLIAIEIILEKLIAGEAVVDSERVLQEMRRQRACAISTDAQYLFVHRVVIHYLEAKKRLKNSLKPAVATFIAEYDKFIQSSLKLK</sequence>
<dbReference type="SMART" id="SM00404">
    <property type="entry name" value="PTPc_motif"/>
    <property type="match status" value="1"/>
</dbReference>
<dbReference type="InterPro" id="IPR000242">
    <property type="entry name" value="PTP_cat"/>
</dbReference>
<evidence type="ECO:0000259" key="2">
    <source>
        <dbReference type="PROSITE" id="PS50056"/>
    </source>
</evidence>
<keyword evidence="3" id="KW-1185">Reference proteome</keyword>
<dbReference type="PROSITE" id="PS50055">
    <property type="entry name" value="TYR_PHOSPHATASE_PTP"/>
    <property type="match status" value="1"/>
</dbReference>
<dbReference type="PANTHER" id="PTHR46163">
    <property type="entry name" value="TYROSINE-PROTEIN PHOSPHATASE-RELATED"/>
    <property type="match status" value="1"/>
</dbReference>
<dbReference type="GO" id="GO:0004725">
    <property type="term" value="F:protein tyrosine phosphatase activity"/>
    <property type="evidence" value="ECO:0007669"/>
    <property type="project" value="InterPro"/>
</dbReference>
<reference evidence="4" key="1">
    <citation type="submission" date="2016-11" db="UniProtKB">
        <authorList>
            <consortium name="WormBaseParasite"/>
        </authorList>
    </citation>
    <scope>IDENTIFICATION</scope>
</reference>
<evidence type="ECO:0000313" key="3">
    <source>
        <dbReference type="Proteomes" id="UP000095287"/>
    </source>
</evidence>
<dbReference type="PRINTS" id="PR00700">
    <property type="entry name" value="PRTYPHPHTASE"/>
</dbReference>
<dbReference type="AlphaFoldDB" id="A0A1I8AUW3"/>
<dbReference type="PANTHER" id="PTHR46163:SF5">
    <property type="entry name" value="TYROSINE-PROTEIN PHOSPHATASE"/>
    <property type="match status" value="1"/>
</dbReference>
<dbReference type="InterPro" id="IPR029021">
    <property type="entry name" value="Prot-tyrosine_phosphatase-like"/>
</dbReference>
<dbReference type="PROSITE" id="PS00383">
    <property type="entry name" value="TYR_PHOSPHATASE_1"/>
    <property type="match status" value="1"/>
</dbReference>